<dbReference type="SUPFAM" id="SSF88713">
    <property type="entry name" value="Glycoside hydrolase/deacetylase"/>
    <property type="match status" value="1"/>
</dbReference>
<evidence type="ECO:0000313" key="3">
    <source>
        <dbReference type="EMBL" id="MDO7848799.1"/>
    </source>
</evidence>
<evidence type="ECO:0000259" key="2">
    <source>
        <dbReference type="PROSITE" id="PS51677"/>
    </source>
</evidence>
<protein>
    <submittedName>
        <fullName evidence="3">Polysaccharide deacetylase family protein</fullName>
    </submittedName>
</protein>
<gene>
    <name evidence="3" type="ORF">Q5H92_20710</name>
</gene>
<dbReference type="InterPro" id="IPR050248">
    <property type="entry name" value="Polysacc_deacetylase_ArnD"/>
</dbReference>
<feature type="domain" description="NodB homology" evidence="2">
    <location>
        <begin position="84"/>
        <end position="279"/>
    </location>
</feature>
<dbReference type="InterPro" id="IPR002509">
    <property type="entry name" value="NODB_dom"/>
</dbReference>
<organism evidence="3 4">
    <name type="scientific">Hymenobacter mellowenesis</name>
    <dbReference type="NCBI Taxonomy" id="3063995"/>
    <lineage>
        <taxon>Bacteria</taxon>
        <taxon>Pseudomonadati</taxon>
        <taxon>Bacteroidota</taxon>
        <taxon>Cytophagia</taxon>
        <taxon>Cytophagales</taxon>
        <taxon>Hymenobacteraceae</taxon>
        <taxon>Hymenobacter</taxon>
    </lineage>
</organism>
<accession>A0ABT9AG46</accession>
<evidence type="ECO:0000313" key="4">
    <source>
        <dbReference type="Proteomes" id="UP001167796"/>
    </source>
</evidence>
<feature type="signal peptide" evidence="1">
    <location>
        <begin position="1"/>
        <end position="26"/>
    </location>
</feature>
<dbReference type="EMBL" id="JAUQSX010000012">
    <property type="protein sequence ID" value="MDO7848799.1"/>
    <property type="molecule type" value="Genomic_DNA"/>
</dbReference>
<reference evidence="3" key="1">
    <citation type="submission" date="2023-07" db="EMBL/GenBank/DDBJ databases">
        <authorList>
            <person name="Kim M.K."/>
        </authorList>
    </citation>
    <scope>NUCLEOTIDE SEQUENCE</scope>
    <source>
        <strain evidence="3">M29</strain>
    </source>
</reference>
<dbReference type="PANTHER" id="PTHR10587:SF134">
    <property type="entry name" value="SECRETED PROTEIN"/>
    <property type="match status" value="1"/>
</dbReference>
<dbReference type="Gene3D" id="3.20.20.370">
    <property type="entry name" value="Glycoside hydrolase/deacetylase"/>
    <property type="match status" value="1"/>
</dbReference>
<sequence length="289" mass="31941">MRAFSLRFPLTTLLCAGALVASAQKAAPVPVSPYENAVFLRRLYADTAYTGLKKRVSRVFATARPGQWGEFVQGVDEDLTTQQRIIALTFDACGGPHGSGYDADLVDYLRREKIPATLCVSGRWIDRNLATFRELARDPLFEIANHGFNHRPCSIDGESEYGIRGTPDAADAFDEIEANRRKIQAITGRAPRFFRSATAFTDEACARLARQLDVTMFSFDVLSGDAVAGTPKEAITENVVKGARPGAIVIMHFNRPAWNSAEALRDIIPVLRAQGYQFARLQDFPLRGR</sequence>
<dbReference type="CDD" id="cd10955">
    <property type="entry name" value="CE4_BH0857_like"/>
    <property type="match status" value="1"/>
</dbReference>
<dbReference type="RefSeq" id="WP_305013464.1">
    <property type="nucleotide sequence ID" value="NZ_JAUQSX010000012.1"/>
</dbReference>
<keyword evidence="1" id="KW-0732">Signal</keyword>
<dbReference type="Proteomes" id="UP001167796">
    <property type="component" value="Unassembled WGS sequence"/>
</dbReference>
<dbReference type="PANTHER" id="PTHR10587">
    <property type="entry name" value="GLYCOSYL TRANSFERASE-RELATED"/>
    <property type="match status" value="1"/>
</dbReference>
<dbReference type="PROSITE" id="PS51677">
    <property type="entry name" value="NODB"/>
    <property type="match status" value="1"/>
</dbReference>
<evidence type="ECO:0000256" key="1">
    <source>
        <dbReference type="SAM" id="SignalP"/>
    </source>
</evidence>
<dbReference type="Pfam" id="PF01522">
    <property type="entry name" value="Polysacc_deac_1"/>
    <property type="match status" value="1"/>
</dbReference>
<dbReference type="InterPro" id="IPR011330">
    <property type="entry name" value="Glyco_hydro/deAcase_b/a-brl"/>
</dbReference>
<proteinExistence type="predicted"/>
<comment type="caution">
    <text evidence="3">The sequence shown here is derived from an EMBL/GenBank/DDBJ whole genome shotgun (WGS) entry which is preliminary data.</text>
</comment>
<keyword evidence="4" id="KW-1185">Reference proteome</keyword>
<name>A0ABT9AG46_9BACT</name>
<feature type="chain" id="PRO_5046352259" evidence="1">
    <location>
        <begin position="27"/>
        <end position="289"/>
    </location>
</feature>